<feature type="transmembrane region" description="Helical" evidence="2">
    <location>
        <begin position="191"/>
        <end position="214"/>
    </location>
</feature>
<sequence length="290" mass="30585">MYMWIGLSAILALLTTSSADCFFPNGNVVPSDTACNPNAIVSACCFDGQACLSNGLCVSDPHNETLARLHRGTCTDQQWKSGNCPRQCLDVDDNGAPVYSCNQTNTESYCCYDGCQCNPAYSTFSIAMAPQEVYTVTIIGEDFTQTRPTATSSTPSPSTSASAATTDSGATVPASSTTSPVAEQSTPNTTAIGAGVGVGVPVAALLAVVAFFWWKRRQPGDPTPSTSHSAKPYEPSMSQNSPVEPDLEKYAYYTSEKSSRSLPSSELPATPMDPVELPTSPPPKKTAFGR</sequence>
<feature type="compositionally biased region" description="Polar residues" evidence="1">
    <location>
        <begin position="173"/>
        <end position="187"/>
    </location>
</feature>
<proteinExistence type="predicted"/>
<gene>
    <name evidence="4" type="ORF">EJ04DRAFT_541325</name>
</gene>
<evidence type="ECO:0000256" key="3">
    <source>
        <dbReference type="SAM" id="SignalP"/>
    </source>
</evidence>
<name>A0A9P4V3D0_9PLEO</name>
<feature type="signal peptide" evidence="3">
    <location>
        <begin position="1"/>
        <end position="19"/>
    </location>
</feature>
<dbReference type="EMBL" id="ML996109">
    <property type="protein sequence ID" value="KAF2738372.1"/>
    <property type="molecule type" value="Genomic_DNA"/>
</dbReference>
<feature type="compositionally biased region" description="Low complexity" evidence="1">
    <location>
        <begin position="148"/>
        <end position="171"/>
    </location>
</feature>
<comment type="caution">
    <text evidence="4">The sequence shown here is derived from an EMBL/GenBank/DDBJ whole genome shotgun (WGS) entry which is preliminary data.</text>
</comment>
<keyword evidence="2" id="KW-0812">Transmembrane</keyword>
<evidence type="ECO:0000256" key="2">
    <source>
        <dbReference type="SAM" id="Phobius"/>
    </source>
</evidence>
<organism evidence="4 5">
    <name type="scientific">Polyplosphaeria fusca</name>
    <dbReference type="NCBI Taxonomy" id="682080"/>
    <lineage>
        <taxon>Eukaryota</taxon>
        <taxon>Fungi</taxon>
        <taxon>Dikarya</taxon>
        <taxon>Ascomycota</taxon>
        <taxon>Pezizomycotina</taxon>
        <taxon>Dothideomycetes</taxon>
        <taxon>Pleosporomycetidae</taxon>
        <taxon>Pleosporales</taxon>
        <taxon>Tetraplosphaeriaceae</taxon>
        <taxon>Polyplosphaeria</taxon>
    </lineage>
</organism>
<keyword evidence="3" id="KW-0732">Signal</keyword>
<evidence type="ECO:0000256" key="1">
    <source>
        <dbReference type="SAM" id="MobiDB-lite"/>
    </source>
</evidence>
<accession>A0A9P4V3D0</accession>
<dbReference type="Proteomes" id="UP000799444">
    <property type="component" value="Unassembled WGS sequence"/>
</dbReference>
<keyword evidence="2" id="KW-0472">Membrane</keyword>
<dbReference type="OrthoDB" id="5215637at2759"/>
<keyword evidence="5" id="KW-1185">Reference proteome</keyword>
<feature type="region of interest" description="Disordered" evidence="1">
    <location>
        <begin position="146"/>
        <end position="187"/>
    </location>
</feature>
<reference evidence="4" key="1">
    <citation type="journal article" date="2020" name="Stud. Mycol.">
        <title>101 Dothideomycetes genomes: a test case for predicting lifestyles and emergence of pathogens.</title>
        <authorList>
            <person name="Haridas S."/>
            <person name="Albert R."/>
            <person name="Binder M."/>
            <person name="Bloem J."/>
            <person name="Labutti K."/>
            <person name="Salamov A."/>
            <person name="Andreopoulos B."/>
            <person name="Baker S."/>
            <person name="Barry K."/>
            <person name="Bills G."/>
            <person name="Bluhm B."/>
            <person name="Cannon C."/>
            <person name="Castanera R."/>
            <person name="Culley D."/>
            <person name="Daum C."/>
            <person name="Ezra D."/>
            <person name="Gonzalez J."/>
            <person name="Henrissat B."/>
            <person name="Kuo A."/>
            <person name="Liang C."/>
            <person name="Lipzen A."/>
            <person name="Lutzoni F."/>
            <person name="Magnuson J."/>
            <person name="Mondo S."/>
            <person name="Nolan M."/>
            <person name="Ohm R."/>
            <person name="Pangilinan J."/>
            <person name="Park H.-J."/>
            <person name="Ramirez L."/>
            <person name="Alfaro M."/>
            <person name="Sun H."/>
            <person name="Tritt A."/>
            <person name="Yoshinaga Y."/>
            <person name="Zwiers L.-H."/>
            <person name="Turgeon B."/>
            <person name="Goodwin S."/>
            <person name="Spatafora J."/>
            <person name="Crous P."/>
            <person name="Grigoriev I."/>
        </authorList>
    </citation>
    <scope>NUCLEOTIDE SEQUENCE</scope>
    <source>
        <strain evidence="4">CBS 125425</strain>
    </source>
</reference>
<evidence type="ECO:0000313" key="5">
    <source>
        <dbReference type="Proteomes" id="UP000799444"/>
    </source>
</evidence>
<feature type="region of interest" description="Disordered" evidence="1">
    <location>
        <begin position="219"/>
        <end position="290"/>
    </location>
</feature>
<dbReference type="AlphaFoldDB" id="A0A9P4V3D0"/>
<evidence type="ECO:0000313" key="4">
    <source>
        <dbReference type="EMBL" id="KAF2738372.1"/>
    </source>
</evidence>
<feature type="chain" id="PRO_5040267319" evidence="3">
    <location>
        <begin position="20"/>
        <end position="290"/>
    </location>
</feature>
<protein>
    <submittedName>
        <fullName evidence="4">Uncharacterized protein</fullName>
    </submittedName>
</protein>
<keyword evidence="2" id="KW-1133">Transmembrane helix</keyword>